<evidence type="ECO:0000256" key="1">
    <source>
        <dbReference type="SAM" id="MobiDB-lite"/>
    </source>
</evidence>
<feature type="compositionally biased region" description="Low complexity" evidence="1">
    <location>
        <begin position="1885"/>
        <end position="1894"/>
    </location>
</feature>
<feature type="region of interest" description="Disordered" evidence="1">
    <location>
        <begin position="821"/>
        <end position="861"/>
    </location>
</feature>
<proteinExistence type="predicted"/>
<keyword evidence="2" id="KW-0472">Membrane</keyword>
<dbReference type="InParanoid" id="A0A409YTH6"/>
<dbReference type="EMBL" id="NHYE01000347">
    <property type="protein sequence ID" value="PPR06300.1"/>
    <property type="molecule type" value="Genomic_DNA"/>
</dbReference>
<keyword evidence="2" id="KW-0812">Transmembrane</keyword>
<feature type="compositionally biased region" description="Low complexity" evidence="1">
    <location>
        <begin position="1223"/>
        <end position="1238"/>
    </location>
</feature>
<feature type="region of interest" description="Disordered" evidence="1">
    <location>
        <begin position="736"/>
        <end position="772"/>
    </location>
</feature>
<feature type="region of interest" description="Disordered" evidence="1">
    <location>
        <begin position="1783"/>
        <end position="1953"/>
    </location>
</feature>
<accession>A0A409YTH6</accession>
<dbReference type="Proteomes" id="UP000284706">
    <property type="component" value="Unassembled WGS sequence"/>
</dbReference>
<feature type="compositionally biased region" description="Basic and acidic residues" evidence="1">
    <location>
        <begin position="1865"/>
        <end position="1883"/>
    </location>
</feature>
<feature type="transmembrane region" description="Helical" evidence="2">
    <location>
        <begin position="1246"/>
        <end position="1269"/>
    </location>
</feature>
<name>A0A409YTH6_9AGAR</name>
<keyword evidence="4" id="KW-1185">Reference proteome</keyword>
<feature type="transmembrane region" description="Helical" evidence="2">
    <location>
        <begin position="1743"/>
        <end position="1766"/>
    </location>
</feature>
<feature type="region of interest" description="Disordered" evidence="1">
    <location>
        <begin position="1218"/>
        <end position="1241"/>
    </location>
</feature>
<feature type="region of interest" description="Disordered" evidence="1">
    <location>
        <begin position="1708"/>
        <end position="1735"/>
    </location>
</feature>
<comment type="caution">
    <text evidence="3">The sequence shown here is derived from an EMBL/GenBank/DDBJ whole genome shotgun (WGS) entry which is preliminary data.</text>
</comment>
<keyword evidence="2" id="KW-1133">Transmembrane helix</keyword>
<reference evidence="3 4" key="1">
    <citation type="journal article" date="2018" name="Evol. Lett.">
        <title>Horizontal gene cluster transfer increased hallucinogenic mushroom diversity.</title>
        <authorList>
            <person name="Reynolds H.T."/>
            <person name="Vijayakumar V."/>
            <person name="Gluck-Thaler E."/>
            <person name="Korotkin H.B."/>
            <person name="Matheny P.B."/>
            <person name="Slot J.C."/>
        </authorList>
    </citation>
    <scope>NUCLEOTIDE SEQUENCE [LARGE SCALE GENOMIC DNA]</scope>
    <source>
        <strain evidence="3 4">SRW20</strain>
    </source>
</reference>
<gene>
    <name evidence="3" type="ORF">CVT26_005132</name>
</gene>
<feature type="transmembrane region" description="Helical" evidence="2">
    <location>
        <begin position="310"/>
        <end position="337"/>
    </location>
</feature>
<feature type="compositionally biased region" description="Low complexity" evidence="1">
    <location>
        <begin position="1381"/>
        <end position="1396"/>
    </location>
</feature>
<evidence type="ECO:0000313" key="4">
    <source>
        <dbReference type="Proteomes" id="UP000284706"/>
    </source>
</evidence>
<sequence>MSLDEMSSPHPEASDLSMYHDDGRMQAENALALLALYFAIVRAGRCTFPMGLLWRHGIAFVCSFPVHPLTNAVPTCFPIPIAIYPFDPSTMPTPPFYMLSFAIGGTPMTSFLGTDPNNLSWNVTHPVGSSLALSVVDAAGSPGGLSSNIVTVIGKLPACPIYCLLHSEIFEAGQSTDCTDSTQNTHDFTFLQIPTTLSTCDPWGLTMQGGHPPYSVTIVELNSPDFTNATLPADYDLFTYIDEGSPAGQLIDFSSRHCFSLKRRMILRTGRWATGTPVVDTAGGSDACGSLISSGGIASKTPTKEKHRNLIRVIAVSVPVIVLSLLGFGGGAWFISWRKRRLPRYRKTWPPVAIEPTQVFYDEDFEPATLYFPSPHWTNKTEPTSYTRLTHTTCPSLPSLPHFPSLSSLVYTDSQALTLTYDREIGDSWALVSPVLDYGNISFEEQQNQTPLVSQINPPARSKMPWAKPQRSRIVSTSSMDNLAGQSTCVVRSQPALLVVNVEEAHEGVAQTQQTGLFQWSFASNEVRYQDLTNTVPSCDSVPIVIIPMNSTTLGATPPFYMISFALGGIPVTSFIGTDPNNLTWTVVQPVGSQLAMSVVDANGRPGGLAADIISVVAGTTTDCVIGQSNSPPFTVSANVTGPSSLTTCEPWGLTMNGGVPPYTVTLVQPDSPAFTNVTLSDEDNVFTYINRAGPSDQLIAAVSDSTGRWASGTPIVNTVVNSDISCGGLANSASTSSDDALPAASSSAVSSSPSSNSTGPTQSEDSKSSGSRHTVVLAVSISIVIVAFLIALVTAAVFTRRRNRGFHPSLPRFAHRITLEPKSASSNRNAPHPSPPDLSDYEVPKPPTYPGLAHSANPSLSSLSNDAPVIALSYRPGQGNTWTAKPPATHFNHASFGSSSSADMLLNGTESSAKGRNNEKHTIASSLSVVNADEHSGDIYQHQDAGPARISIPPPYLSYNSRIWVVAILISSCLSQQVGLFQWGFGQNQVLTDEIPTCFPISIIIIPQNNTPPATPPFFMMSFPLGGTPVTSLIGSDPQNLSWTVTHPVNSQLALFVIDSKGNPGGVPPVLYNVLPGQTTDCVVNSTGSPSFSITANVTSPSAVKTCDPWGLAIHGGKAPYNVMLLQPGSPTYTNATVLPGFDLFTYINRGSPNNPLIDGRSLMYLTCLLSVHRCCQRFVSVGMILCCEVFIFANRTGQWATGTPVVNTTGGTDLTCNGLASSPGTSGGSNPPGQNNSHEKNHTLTIALSVALPVLALLILGAVALYARKRRRDNQIAIEVQPGWTIDPKTSPDRTDFDPASLYMPSPEGQTESHSYTRLTQYSTASASTLPGAAPAVALTYHHERGNDWTMKVPSTERNSTLTVMNHSQYPSTSALPDSLSGGALASPSGPSSARQSFVPSEKSRTGNGHRPPVSSVVDMDEESQLIQHQDAGLMMVGWETLPAENLPFPLTHLNSSHLGHVRMGSLNRILALYVLTLSFLILPSVSQEAGLFSWNLGHIDDDSDDPNTVPTCSPIPIVLTSSNSSAQPTPPFYMLSFPLGGMPVTTFLGSDLRNLTWTVTHPVKSRLALLVIDSKGDSGGVPSTLYTVDEGDRTHCIISPKSPSFTIAANVTSPSEINTCDPWGLTIRGGTPPYTVTILQPNSPTYTNATVASGFDAFTYINRGVPSSSLIETAPQITKLTSVLTTISLMTGAWAAGTPAVNTTGSADSTCSGIQNSSGTNTSGNSTSQQLGTGGKRRSLVIALSVVLVILALVVLGGAIFYAKKRKRWTTLHPPWARRIIDPKSSEPTEAHFAPATLHRHPSSGQTGQPYSYRRLTHQPESSGSGVPGVAPPVALSYHHERGNDWRMSTKGEPTGVHNLMQRHEDSSPSESLESHREGLPSKTSTVKKSVASFHEAETSKGSMLTDEQAPPVPPKTDRSPYVVNRHEDAASTRVGSPPPYTLQALSDEF</sequence>
<evidence type="ECO:0000256" key="2">
    <source>
        <dbReference type="SAM" id="Phobius"/>
    </source>
</evidence>
<evidence type="ECO:0000313" key="3">
    <source>
        <dbReference type="EMBL" id="PPR06300.1"/>
    </source>
</evidence>
<feature type="compositionally biased region" description="Basic and acidic residues" evidence="1">
    <location>
        <begin position="1783"/>
        <end position="1793"/>
    </location>
</feature>
<feature type="compositionally biased region" description="Basic and acidic residues" evidence="1">
    <location>
        <begin position="1841"/>
        <end position="1853"/>
    </location>
</feature>
<dbReference type="OrthoDB" id="2527908at2759"/>
<feature type="transmembrane region" description="Helical" evidence="2">
    <location>
        <begin position="776"/>
        <end position="799"/>
    </location>
</feature>
<feature type="compositionally biased region" description="Low complexity" evidence="1">
    <location>
        <begin position="736"/>
        <end position="759"/>
    </location>
</feature>
<protein>
    <submittedName>
        <fullName evidence="3">Uncharacterized protein</fullName>
    </submittedName>
</protein>
<feature type="compositionally biased region" description="Polar residues" evidence="1">
    <location>
        <begin position="760"/>
        <end position="772"/>
    </location>
</feature>
<feature type="compositionally biased region" description="Low complexity" evidence="1">
    <location>
        <begin position="1715"/>
        <end position="1733"/>
    </location>
</feature>
<organism evidence="3 4">
    <name type="scientific">Gymnopilus dilepis</name>
    <dbReference type="NCBI Taxonomy" id="231916"/>
    <lineage>
        <taxon>Eukaryota</taxon>
        <taxon>Fungi</taxon>
        <taxon>Dikarya</taxon>
        <taxon>Basidiomycota</taxon>
        <taxon>Agaricomycotina</taxon>
        <taxon>Agaricomycetes</taxon>
        <taxon>Agaricomycetidae</taxon>
        <taxon>Agaricales</taxon>
        <taxon>Agaricineae</taxon>
        <taxon>Hymenogastraceae</taxon>
        <taxon>Gymnopilus</taxon>
    </lineage>
</organism>
<feature type="transmembrane region" description="Helical" evidence="2">
    <location>
        <begin position="1472"/>
        <end position="1489"/>
    </location>
</feature>
<feature type="region of interest" description="Disordered" evidence="1">
    <location>
        <begin position="1370"/>
        <end position="1418"/>
    </location>
</feature>